<dbReference type="Gene3D" id="3.30.450.20">
    <property type="entry name" value="PAS domain"/>
    <property type="match status" value="3"/>
</dbReference>
<keyword evidence="1" id="KW-0808">Transferase</keyword>
<sequence length="680" mass="77827">MSDREKSREQLIEEVKELRRRISLLEGYKEAKERIENELRFYRETFLQQLEDHSSELILLNNHLIKTISEQKKAESRLRESESEYRNLVESCHELIWKCDREGRFIFLNPAWERTHGYTIGEMLGRHFPDFQKPAAAARDRREFRRHLSGGTVTEYETTHIAKDGSTIHLVFNAAPFYDAAGEIIGTQGTAYDITSRKHAEERLSESHKRLLTILDSLHSGVLVIDMGSYEVLYANSHFKRLYGDVIGNSCWKVIRKEQAGPCSFCNSDALLSAEGFPTGIHVWHSKDTLAGVWYLIHSQAIQWIDVRMVRLDIVTDITDIMRAKEDVNRMKASLEEAQRIARIGNWDWNVVADESWWSDEFYRLFGWRPQELTPTYGECMRRVHSGDRALVSRFFREAVRGRQPCPVDFRIIRSDRSERIIHSTAHVTYSEEGCPVRISGTVQDVTEQRIAESEVKASREQLRTFAAHLQTVLEKERAMIAREIHDELAQALTVIKIDLMDCAGKHTGEGAGHFSLKEKIQKVTSFIDEVIENVHRVAMALRPSILDDLGLESALEWQLQEFRKRTNCHCSFRSSMGRAVVSKEATTALFRICQEALINIARHARAGRVEVEICRDRKNIVLTVRDNGCGIEKRKITDSRSLGLLGMRERAAILGGEVSITGTRGKGTSVIASFPVEGE</sequence>
<evidence type="ECO:0000256" key="1">
    <source>
        <dbReference type="ARBA" id="ARBA00022679"/>
    </source>
</evidence>
<dbReference type="InterPro" id="IPR003594">
    <property type="entry name" value="HATPase_dom"/>
</dbReference>
<evidence type="ECO:0000259" key="5">
    <source>
        <dbReference type="PROSITE" id="PS50109"/>
    </source>
</evidence>
<dbReference type="Gene3D" id="2.10.70.100">
    <property type="match status" value="1"/>
</dbReference>
<dbReference type="Pfam" id="PF07730">
    <property type="entry name" value="HisKA_3"/>
    <property type="match status" value="1"/>
</dbReference>
<dbReference type="InterPro" id="IPR013655">
    <property type="entry name" value="PAS_fold_3"/>
</dbReference>
<dbReference type="PANTHER" id="PTHR24421">
    <property type="entry name" value="NITRATE/NITRITE SENSOR PROTEIN NARX-RELATED"/>
    <property type="match status" value="1"/>
</dbReference>
<dbReference type="InterPro" id="IPR035965">
    <property type="entry name" value="PAS-like_dom_sf"/>
</dbReference>
<evidence type="ECO:0000313" key="8">
    <source>
        <dbReference type="EMBL" id="MBZ0154831.1"/>
    </source>
</evidence>
<feature type="coiled-coil region" evidence="4">
    <location>
        <begin position="1"/>
        <end position="45"/>
    </location>
</feature>
<dbReference type="Gene3D" id="3.30.565.10">
    <property type="entry name" value="Histidine kinase-like ATPase, C-terminal domain"/>
    <property type="match status" value="1"/>
</dbReference>
<dbReference type="Pfam" id="PF02518">
    <property type="entry name" value="HATPase_c"/>
    <property type="match status" value="1"/>
</dbReference>
<gene>
    <name evidence="8" type="ORF">K8I29_01280</name>
</gene>
<dbReference type="AlphaFoldDB" id="A0A953LVG4"/>
<dbReference type="PROSITE" id="PS50113">
    <property type="entry name" value="PAC"/>
    <property type="match status" value="2"/>
</dbReference>
<dbReference type="GO" id="GO:0046983">
    <property type="term" value="F:protein dimerization activity"/>
    <property type="evidence" value="ECO:0007669"/>
    <property type="project" value="InterPro"/>
</dbReference>
<dbReference type="GO" id="GO:0000155">
    <property type="term" value="F:phosphorelay sensor kinase activity"/>
    <property type="evidence" value="ECO:0007669"/>
    <property type="project" value="InterPro"/>
</dbReference>
<feature type="domain" description="PAS" evidence="6">
    <location>
        <begin position="81"/>
        <end position="151"/>
    </location>
</feature>
<dbReference type="SMART" id="SM00086">
    <property type="entry name" value="PAC"/>
    <property type="match status" value="2"/>
</dbReference>
<accession>A0A953LVG4</accession>
<dbReference type="SMART" id="SM00387">
    <property type="entry name" value="HATPase_c"/>
    <property type="match status" value="1"/>
</dbReference>
<evidence type="ECO:0000313" key="9">
    <source>
        <dbReference type="Proteomes" id="UP000705867"/>
    </source>
</evidence>
<evidence type="ECO:0000256" key="2">
    <source>
        <dbReference type="ARBA" id="ARBA00022777"/>
    </source>
</evidence>
<evidence type="ECO:0000259" key="7">
    <source>
        <dbReference type="PROSITE" id="PS50113"/>
    </source>
</evidence>
<dbReference type="InterPro" id="IPR000014">
    <property type="entry name" value="PAS"/>
</dbReference>
<feature type="domain" description="PAC" evidence="7">
    <location>
        <begin position="154"/>
        <end position="206"/>
    </location>
</feature>
<organism evidence="8 9">
    <name type="scientific">Candidatus Nitrobium versatile</name>
    <dbReference type="NCBI Taxonomy" id="2884831"/>
    <lineage>
        <taxon>Bacteria</taxon>
        <taxon>Pseudomonadati</taxon>
        <taxon>Nitrospirota</taxon>
        <taxon>Nitrospiria</taxon>
        <taxon>Nitrospirales</taxon>
        <taxon>Nitrospiraceae</taxon>
        <taxon>Candidatus Nitrobium</taxon>
    </lineage>
</organism>
<dbReference type="Pfam" id="PF13188">
    <property type="entry name" value="PAS_8"/>
    <property type="match status" value="1"/>
</dbReference>
<keyword evidence="2" id="KW-0418">Kinase</keyword>
<feature type="domain" description="PAC" evidence="7">
    <location>
        <begin position="406"/>
        <end position="458"/>
    </location>
</feature>
<dbReference type="CDD" id="cd00130">
    <property type="entry name" value="PAS"/>
    <property type="match status" value="2"/>
</dbReference>
<comment type="caution">
    <text evidence="8">The sequence shown here is derived from an EMBL/GenBank/DDBJ whole genome shotgun (WGS) entry which is preliminary data.</text>
</comment>
<keyword evidence="3" id="KW-0902">Two-component regulatory system</keyword>
<dbReference type="NCBIfam" id="TIGR00229">
    <property type="entry name" value="sensory_box"/>
    <property type="match status" value="1"/>
</dbReference>
<evidence type="ECO:0000256" key="4">
    <source>
        <dbReference type="SAM" id="Coils"/>
    </source>
</evidence>
<evidence type="ECO:0000256" key="3">
    <source>
        <dbReference type="ARBA" id="ARBA00023012"/>
    </source>
</evidence>
<dbReference type="Pfam" id="PF08447">
    <property type="entry name" value="PAS_3"/>
    <property type="match status" value="1"/>
</dbReference>
<reference evidence="8" key="2">
    <citation type="submission" date="2021-08" db="EMBL/GenBank/DDBJ databases">
        <authorList>
            <person name="Dalcin Martins P."/>
        </authorList>
    </citation>
    <scope>NUCLEOTIDE SEQUENCE</scope>
    <source>
        <strain evidence="8">MAG_39</strain>
    </source>
</reference>
<feature type="domain" description="PAS" evidence="6">
    <location>
        <begin position="358"/>
        <end position="403"/>
    </location>
</feature>
<dbReference type="InterPro" id="IPR013656">
    <property type="entry name" value="PAS_4"/>
</dbReference>
<feature type="domain" description="PAS" evidence="6">
    <location>
        <begin position="207"/>
        <end position="244"/>
    </location>
</feature>
<dbReference type="PROSITE" id="PS50112">
    <property type="entry name" value="PAS"/>
    <property type="match status" value="3"/>
</dbReference>
<proteinExistence type="predicted"/>
<dbReference type="Proteomes" id="UP000705867">
    <property type="component" value="Unassembled WGS sequence"/>
</dbReference>
<reference evidence="8" key="1">
    <citation type="journal article" date="2021" name="bioRxiv">
        <title>Unraveling nitrogen, sulfur and carbon metabolic pathways and microbial community transcriptional responses to substrate deprivation and toxicity stresses in a bioreactor mimicking anoxic brackish coastal sediment conditions.</title>
        <authorList>
            <person name="Martins P.D."/>
            <person name="Echeveste M.J."/>
            <person name="Arshad A."/>
            <person name="Kurth J."/>
            <person name="Ouboter H."/>
            <person name="Jetten M.S.M."/>
            <person name="Welte C.U."/>
        </authorList>
    </citation>
    <scope>NUCLEOTIDE SEQUENCE</scope>
    <source>
        <strain evidence="8">MAG_39</strain>
    </source>
</reference>
<dbReference type="InterPro" id="IPR000700">
    <property type="entry name" value="PAS-assoc_C"/>
</dbReference>
<name>A0A953LVG4_9BACT</name>
<dbReference type="PROSITE" id="PS50109">
    <property type="entry name" value="HIS_KIN"/>
    <property type="match status" value="1"/>
</dbReference>
<keyword evidence="4" id="KW-0175">Coiled coil</keyword>
<dbReference type="InterPro" id="IPR050482">
    <property type="entry name" value="Sensor_HK_TwoCompSys"/>
</dbReference>
<dbReference type="InterPro" id="IPR005467">
    <property type="entry name" value="His_kinase_dom"/>
</dbReference>
<dbReference type="SMART" id="SM00091">
    <property type="entry name" value="PAS"/>
    <property type="match status" value="3"/>
</dbReference>
<dbReference type="Gene3D" id="1.20.5.1930">
    <property type="match status" value="1"/>
</dbReference>
<dbReference type="SUPFAM" id="SSF55874">
    <property type="entry name" value="ATPase domain of HSP90 chaperone/DNA topoisomerase II/histidine kinase"/>
    <property type="match status" value="1"/>
</dbReference>
<feature type="domain" description="Histidine kinase" evidence="5">
    <location>
        <begin position="590"/>
        <end position="679"/>
    </location>
</feature>
<dbReference type="InterPro" id="IPR001610">
    <property type="entry name" value="PAC"/>
</dbReference>
<dbReference type="GO" id="GO:0016020">
    <property type="term" value="C:membrane"/>
    <property type="evidence" value="ECO:0007669"/>
    <property type="project" value="InterPro"/>
</dbReference>
<dbReference type="CDD" id="cd16917">
    <property type="entry name" value="HATPase_UhpB-NarQ-NarX-like"/>
    <property type="match status" value="1"/>
</dbReference>
<dbReference type="InterPro" id="IPR036890">
    <property type="entry name" value="HATPase_C_sf"/>
</dbReference>
<dbReference type="EMBL" id="JAIOIV010000014">
    <property type="protein sequence ID" value="MBZ0154831.1"/>
    <property type="molecule type" value="Genomic_DNA"/>
</dbReference>
<protein>
    <submittedName>
        <fullName evidence="8">PAS domain S-box protein</fullName>
    </submittedName>
</protein>
<dbReference type="PANTHER" id="PTHR24421:SF59">
    <property type="entry name" value="OXYGEN SENSOR HISTIDINE KINASE NREB"/>
    <property type="match status" value="1"/>
</dbReference>
<dbReference type="InterPro" id="IPR011712">
    <property type="entry name" value="Sig_transdc_His_kin_sub3_dim/P"/>
</dbReference>
<dbReference type="SUPFAM" id="SSF55785">
    <property type="entry name" value="PYP-like sensor domain (PAS domain)"/>
    <property type="match status" value="3"/>
</dbReference>
<evidence type="ECO:0000259" key="6">
    <source>
        <dbReference type="PROSITE" id="PS50112"/>
    </source>
</evidence>
<dbReference type="Pfam" id="PF08448">
    <property type="entry name" value="PAS_4"/>
    <property type="match status" value="1"/>
</dbReference>